<dbReference type="EMBL" id="LWMU01000043">
    <property type="protein sequence ID" value="KZX13881.1"/>
    <property type="molecule type" value="Genomic_DNA"/>
</dbReference>
<dbReference type="InterPro" id="IPR001173">
    <property type="entry name" value="Glyco_trans_2-like"/>
</dbReference>
<evidence type="ECO:0000313" key="3">
    <source>
        <dbReference type="Proteomes" id="UP000077428"/>
    </source>
</evidence>
<gene>
    <name evidence="2" type="primary">epsJ_5</name>
    <name evidence="2" type="ORF">MBORA_02860</name>
</gene>
<dbReference type="Pfam" id="PF00535">
    <property type="entry name" value="Glycos_transf_2"/>
    <property type="match status" value="1"/>
</dbReference>
<dbReference type="GO" id="GO:0016758">
    <property type="term" value="F:hexosyltransferase activity"/>
    <property type="evidence" value="ECO:0007669"/>
    <property type="project" value="UniProtKB-ARBA"/>
</dbReference>
<dbReference type="Proteomes" id="UP000077428">
    <property type="component" value="Unassembled WGS sequence"/>
</dbReference>
<keyword evidence="2" id="KW-0328">Glycosyltransferase</keyword>
<accession>A0A166BWC1</accession>
<dbReference type="STRING" id="66851.MBORA_02860"/>
<name>A0A166BWC1_METOA</name>
<dbReference type="PANTHER" id="PTHR22916">
    <property type="entry name" value="GLYCOSYLTRANSFERASE"/>
    <property type="match status" value="1"/>
</dbReference>
<dbReference type="OrthoDB" id="46222at2157"/>
<keyword evidence="2" id="KW-0808">Transferase</keyword>
<organism evidence="2 3">
    <name type="scientific">Methanobrevibacter oralis</name>
    <dbReference type="NCBI Taxonomy" id="66851"/>
    <lineage>
        <taxon>Archaea</taxon>
        <taxon>Methanobacteriati</taxon>
        <taxon>Methanobacteriota</taxon>
        <taxon>Methanomada group</taxon>
        <taxon>Methanobacteria</taxon>
        <taxon>Methanobacteriales</taxon>
        <taxon>Methanobacteriaceae</taxon>
        <taxon>Methanobrevibacter</taxon>
    </lineage>
</organism>
<dbReference type="CDD" id="cd00761">
    <property type="entry name" value="Glyco_tranf_GTA_type"/>
    <property type="match status" value="1"/>
</dbReference>
<dbReference type="PATRIC" id="fig|66851.6.peg.336"/>
<dbReference type="EC" id="2.4.-.-" evidence="2"/>
<reference evidence="3" key="1">
    <citation type="journal article" date="2016" name="Genome Announc.">
        <title>Draft Genome Sequences of Methanobrevibacter curvatus DSM11111, Methanobrevibacter cuticularis DSM11139, Methanobrevibacter filiformis DSM11501, and Methanobrevibacter oralis DSM7256.</title>
        <authorList>
            <person name="Poehlein A."/>
            <person name="Seedorf H."/>
        </authorList>
    </citation>
    <scope>NUCLEOTIDE SEQUENCE [LARGE SCALE GENOMIC DNA]</scope>
    <source>
        <strain evidence="3">DSM 7256 / JCM 30027 / ZR</strain>
    </source>
</reference>
<evidence type="ECO:0000259" key="1">
    <source>
        <dbReference type="Pfam" id="PF00535"/>
    </source>
</evidence>
<comment type="caution">
    <text evidence="2">The sequence shown here is derived from an EMBL/GenBank/DDBJ whole genome shotgun (WGS) entry which is preliminary data.</text>
</comment>
<evidence type="ECO:0000313" key="2">
    <source>
        <dbReference type="EMBL" id="KZX13881.1"/>
    </source>
</evidence>
<protein>
    <submittedName>
        <fullName evidence="2">Glycosyltransferase EpsJ</fullName>
        <ecNumber evidence="2">2.4.-.-</ecNumber>
    </submittedName>
</protein>
<dbReference type="AlphaFoldDB" id="A0A166BWC1"/>
<feature type="domain" description="Glycosyltransferase 2-like" evidence="1">
    <location>
        <begin position="7"/>
        <end position="130"/>
    </location>
</feature>
<keyword evidence="3" id="KW-1185">Reference proteome</keyword>
<dbReference type="InterPro" id="IPR029044">
    <property type="entry name" value="Nucleotide-diphossugar_trans"/>
</dbReference>
<dbReference type="SUPFAM" id="SSF53448">
    <property type="entry name" value="Nucleotide-diphospho-sugar transferases"/>
    <property type="match status" value="1"/>
</dbReference>
<proteinExistence type="predicted"/>
<dbReference type="PANTHER" id="PTHR22916:SF3">
    <property type="entry name" value="UDP-GLCNAC:BETAGAL BETA-1,3-N-ACETYLGLUCOSAMINYLTRANSFERASE-LIKE PROTEIN 1"/>
    <property type="match status" value="1"/>
</dbReference>
<sequence>MDNIKVSVIVPVYNCSEYISTTLNSIINQDFDGYEMIVIDDGSNDNSLDIIYDTLKQTDIPHKIIHQRNMGVSVARNHGMEVARGEYFVFVDGDDYILTTHLSELYKNINEFSLVQFVKKEGNTISNPHFLHEKLMATDEFIKKELMMEITVNLWQIMYKADIIKDNNLKFTSGVMYGEDTEFALKTLSFGDKIAISNEITYYYIQHESSTINTSSFKRFEFIQILENLAEFFKKQDKNDLARLIITSRIPKAIFGNMNYFFYNDYDFNEVISKMDELDLFKKLSEYDGNKKFKLKIKLFLFNPKLYYKMWKKFKNSI</sequence>
<dbReference type="Gene3D" id="3.90.550.10">
    <property type="entry name" value="Spore Coat Polysaccharide Biosynthesis Protein SpsA, Chain A"/>
    <property type="match status" value="1"/>
</dbReference>
<dbReference type="RefSeq" id="WP_063720131.1">
    <property type="nucleotide sequence ID" value="NZ_LT985137.1"/>
</dbReference>